<dbReference type="AlphaFoldDB" id="A0A1M4YZB3"/>
<dbReference type="SUPFAM" id="SSF69118">
    <property type="entry name" value="AhpD-like"/>
    <property type="match status" value="1"/>
</dbReference>
<dbReference type="NCBIfam" id="TIGR00778">
    <property type="entry name" value="ahpD_dom"/>
    <property type="match status" value="1"/>
</dbReference>
<protein>
    <submittedName>
        <fullName evidence="2">Alkylhydroperoxidase AhpD family core domain-containing protein</fullName>
    </submittedName>
</protein>
<dbReference type="PANTHER" id="PTHR34846:SF10">
    <property type="entry name" value="CYTOPLASMIC PROTEIN"/>
    <property type="match status" value="1"/>
</dbReference>
<accession>A0A1M4YZB3</accession>
<dbReference type="InterPro" id="IPR004675">
    <property type="entry name" value="AhpD_core"/>
</dbReference>
<dbReference type="Gene3D" id="1.20.1290.10">
    <property type="entry name" value="AhpD-like"/>
    <property type="match status" value="1"/>
</dbReference>
<dbReference type="Proteomes" id="UP000184041">
    <property type="component" value="Unassembled WGS sequence"/>
</dbReference>
<keyword evidence="3" id="KW-1185">Reference proteome</keyword>
<organism evidence="2 3">
    <name type="scientific">Fodinibius roseus</name>
    <dbReference type="NCBI Taxonomy" id="1194090"/>
    <lineage>
        <taxon>Bacteria</taxon>
        <taxon>Pseudomonadati</taxon>
        <taxon>Balneolota</taxon>
        <taxon>Balneolia</taxon>
        <taxon>Balneolales</taxon>
        <taxon>Balneolaceae</taxon>
        <taxon>Fodinibius</taxon>
    </lineage>
</organism>
<dbReference type="PANTHER" id="PTHR34846">
    <property type="entry name" value="4-CARBOXYMUCONOLACTONE DECARBOXYLASE FAMILY PROTEIN (AFU_ORTHOLOGUE AFUA_6G11590)"/>
    <property type="match status" value="1"/>
</dbReference>
<dbReference type="GO" id="GO:0051920">
    <property type="term" value="F:peroxiredoxin activity"/>
    <property type="evidence" value="ECO:0007669"/>
    <property type="project" value="InterPro"/>
</dbReference>
<sequence length="153" mass="17419">MTERISYQDVVPELIKGLNNIEQQLKKTGLDLKLLELVKYRVSQINGCAYCLDMHHKELLEMGEEELRMHSLPAWRECLFYTDKERAVLAFAEAVTKADSEGVDDQVFESLTKFYSKSEIAALTVGITQINTWNRINKVFGTTPGNYIVGQQG</sequence>
<dbReference type="InterPro" id="IPR029032">
    <property type="entry name" value="AhpD-like"/>
</dbReference>
<keyword evidence="2" id="KW-0560">Oxidoreductase</keyword>
<gene>
    <name evidence="2" type="ORF">SAMN05443144_105197</name>
</gene>
<dbReference type="Pfam" id="PF02627">
    <property type="entry name" value="CMD"/>
    <property type="match status" value="1"/>
</dbReference>
<keyword evidence="2" id="KW-0575">Peroxidase</keyword>
<feature type="domain" description="Carboxymuconolactone decarboxylase-like" evidence="1">
    <location>
        <begin position="12"/>
        <end position="94"/>
    </location>
</feature>
<dbReference type="OrthoDB" id="9801997at2"/>
<proteinExistence type="predicted"/>
<name>A0A1M4YZB3_9BACT</name>
<dbReference type="InterPro" id="IPR003779">
    <property type="entry name" value="CMD-like"/>
</dbReference>
<dbReference type="STRING" id="1194090.SAMN05443144_105197"/>
<evidence type="ECO:0000259" key="1">
    <source>
        <dbReference type="Pfam" id="PF02627"/>
    </source>
</evidence>
<evidence type="ECO:0000313" key="2">
    <source>
        <dbReference type="EMBL" id="SHF10907.1"/>
    </source>
</evidence>
<dbReference type="RefSeq" id="WP_073061108.1">
    <property type="nucleotide sequence ID" value="NZ_FQUS01000005.1"/>
</dbReference>
<evidence type="ECO:0000313" key="3">
    <source>
        <dbReference type="Proteomes" id="UP000184041"/>
    </source>
</evidence>
<dbReference type="EMBL" id="FQUS01000005">
    <property type="protein sequence ID" value="SHF10907.1"/>
    <property type="molecule type" value="Genomic_DNA"/>
</dbReference>
<reference evidence="2 3" key="1">
    <citation type="submission" date="2016-11" db="EMBL/GenBank/DDBJ databases">
        <authorList>
            <person name="Jaros S."/>
            <person name="Januszkiewicz K."/>
            <person name="Wedrychowicz H."/>
        </authorList>
    </citation>
    <scope>NUCLEOTIDE SEQUENCE [LARGE SCALE GENOMIC DNA]</scope>
    <source>
        <strain evidence="2 3">DSM 21986</strain>
    </source>
</reference>